<evidence type="ECO:0000256" key="1">
    <source>
        <dbReference type="SAM" id="MobiDB-lite"/>
    </source>
</evidence>
<proteinExistence type="predicted"/>
<dbReference type="EMBL" id="KN823288">
    <property type="protein sequence ID" value="KIO18423.1"/>
    <property type="molecule type" value="Genomic_DNA"/>
</dbReference>
<evidence type="ECO:0000313" key="2">
    <source>
        <dbReference type="EMBL" id="KIO18423.1"/>
    </source>
</evidence>
<protein>
    <submittedName>
        <fullName evidence="2">Uncharacterized protein</fullName>
    </submittedName>
</protein>
<evidence type="ECO:0000313" key="3">
    <source>
        <dbReference type="Proteomes" id="UP000054248"/>
    </source>
</evidence>
<gene>
    <name evidence="2" type="ORF">M407DRAFT_11895</name>
</gene>
<reference evidence="3" key="2">
    <citation type="submission" date="2015-01" db="EMBL/GenBank/DDBJ databases">
        <title>Evolutionary Origins and Diversification of the Mycorrhizal Mutualists.</title>
        <authorList>
            <consortium name="DOE Joint Genome Institute"/>
            <consortium name="Mycorrhizal Genomics Consortium"/>
            <person name="Kohler A."/>
            <person name="Kuo A."/>
            <person name="Nagy L.G."/>
            <person name="Floudas D."/>
            <person name="Copeland A."/>
            <person name="Barry K.W."/>
            <person name="Cichocki N."/>
            <person name="Veneault-Fourrey C."/>
            <person name="LaButti K."/>
            <person name="Lindquist E.A."/>
            <person name="Lipzen A."/>
            <person name="Lundell T."/>
            <person name="Morin E."/>
            <person name="Murat C."/>
            <person name="Riley R."/>
            <person name="Ohm R."/>
            <person name="Sun H."/>
            <person name="Tunlid A."/>
            <person name="Henrissat B."/>
            <person name="Grigoriev I.V."/>
            <person name="Hibbett D.S."/>
            <person name="Martin F."/>
        </authorList>
    </citation>
    <scope>NUCLEOTIDE SEQUENCE [LARGE SCALE GENOMIC DNA]</scope>
    <source>
        <strain evidence="3">MUT 4182</strain>
    </source>
</reference>
<accession>A0A0C3KAJ4</accession>
<feature type="compositionally biased region" description="Basic and acidic residues" evidence="1">
    <location>
        <begin position="92"/>
        <end position="104"/>
    </location>
</feature>
<keyword evidence="3" id="KW-1185">Reference proteome</keyword>
<dbReference type="Proteomes" id="UP000054248">
    <property type="component" value="Unassembled WGS sequence"/>
</dbReference>
<dbReference type="HOGENOM" id="CLU_1612023_0_0_1"/>
<reference evidence="2 3" key="1">
    <citation type="submission" date="2014-04" db="EMBL/GenBank/DDBJ databases">
        <authorList>
            <consortium name="DOE Joint Genome Institute"/>
            <person name="Kuo A."/>
            <person name="Girlanda M."/>
            <person name="Perotto S."/>
            <person name="Kohler A."/>
            <person name="Nagy L.G."/>
            <person name="Floudas D."/>
            <person name="Copeland A."/>
            <person name="Barry K.W."/>
            <person name="Cichocki N."/>
            <person name="Veneault-Fourrey C."/>
            <person name="LaButti K."/>
            <person name="Lindquist E.A."/>
            <person name="Lipzen A."/>
            <person name="Lundell T."/>
            <person name="Morin E."/>
            <person name="Murat C."/>
            <person name="Sun H."/>
            <person name="Tunlid A."/>
            <person name="Henrissat B."/>
            <person name="Grigoriev I.V."/>
            <person name="Hibbett D.S."/>
            <person name="Martin F."/>
            <person name="Nordberg H.P."/>
            <person name="Cantor M.N."/>
            <person name="Hua S.X."/>
        </authorList>
    </citation>
    <scope>NUCLEOTIDE SEQUENCE [LARGE SCALE GENOMIC DNA]</scope>
    <source>
        <strain evidence="2 3">MUT 4182</strain>
    </source>
</reference>
<feature type="compositionally biased region" description="Polar residues" evidence="1">
    <location>
        <begin position="108"/>
        <end position="118"/>
    </location>
</feature>
<feature type="region of interest" description="Disordered" evidence="1">
    <location>
        <begin position="88"/>
        <end position="130"/>
    </location>
</feature>
<organism evidence="2 3">
    <name type="scientific">Tulasnella calospora MUT 4182</name>
    <dbReference type="NCBI Taxonomy" id="1051891"/>
    <lineage>
        <taxon>Eukaryota</taxon>
        <taxon>Fungi</taxon>
        <taxon>Dikarya</taxon>
        <taxon>Basidiomycota</taxon>
        <taxon>Agaricomycotina</taxon>
        <taxon>Agaricomycetes</taxon>
        <taxon>Cantharellales</taxon>
        <taxon>Tulasnellaceae</taxon>
        <taxon>Tulasnella</taxon>
    </lineage>
</organism>
<dbReference type="AlphaFoldDB" id="A0A0C3KAJ4"/>
<name>A0A0C3KAJ4_9AGAM</name>
<sequence length="165" mass="18544">MKEKDSGNLCWGEELTKVEWASIMGRSQECNRVLEYYDLQVCKCRWMLAEFGPSVAQSSPTTAKKVEARQNWRYWLVELRLEDAGEVFEGGSEGRKGSGRRSLEGEGQTSPWDRSSSGEAPFMRGSRTSIAPKIAPRPILLYSTIQPMSRKLATKCSIGETEVDN</sequence>